<keyword evidence="4" id="KW-0813">Transport</keyword>
<evidence type="ECO:0000259" key="12">
    <source>
        <dbReference type="Pfam" id="PF05658"/>
    </source>
</evidence>
<proteinExistence type="inferred from homology"/>
<keyword evidence="7" id="KW-0732">Signal</keyword>
<feature type="domain" description="Trimeric autotransporter adhesin YadA-like stalk" evidence="13">
    <location>
        <begin position="93"/>
        <end position="132"/>
    </location>
</feature>
<keyword evidence="10" id="KW-0998">Cell outer membrane</keyword>
<dbReference type="AlphaFoldDB" id="A0A075K1E6"/>
<dbReference type="GO" id="GO:0015031">
    <property type="term" value="P:protein transport"/>
    <property type="evidence" value="ECO:0007669"/>
    <property type="project" value="UniProtKB-KW"/>
</dbReference>
<organism evidence="14 15">
    <name type="scientific">Dyella japonica A8</name>
    <dbReference type="NCBI Taxonomy" id="1217721"/>
    <lineage>
        <taxon>Bacteria</taxon>
        <taxon>Pseudomonadati</taxon>
        <taxon>Pseudomonadota</taxon>
        <taxon>Gammaproteobacteria</taxon>
        <taxon>Lysobacterales</taxon>
        <taxon>Rhodanobacteraceae</taxon>
        <taxon>Dyella</taxon>
    </lineage>
</organism>
<comment type="subcellular location">
    <subcellularLocation>
        <location evidence="2">Cell outer membrane</location>
    </subcellularLocation>
    <subcellularLocation>
        <location evidence="1">Cell surface</location>
    </subcellularLocation>
</comment>
<feature type="domain" description="Trimeric autotransporter adhesin YadA-like head" evidence="12">
    <location>
        <begin position="1"/>
        <end position="17"/>
    </location>
</feature>
<dbReference type="InterPro" id="IPR008635">
    <property type="entry name" value="Coiled_stalk_dom"/>
</dbReference>
<evidence type="ECO:0008006" key="16">
    <source>
        <dbReference type="Google" id="ProtNLM"/>
    </source>
</evidence>
<keyword evidence="5" id="KW-1134">Transmembrane beta strand</keyword>
<dbReference type="InterPro" id="IPR005594">
    <property type="entry name" value="YadA_C"/>
</dbReference>
<evidence type="ECO:0000259" key="11">
    <source>
        <dbReference type="Pfam" id="PF03895"/>
    </source>
</evidence>
<dbReference type="Pfam" id="PF03895">
    <property type="entry name" value="YadA_anchor"/>
    <property type="match status" value="1"/>
</dbReference>
<evidence type="ECO:0000256" key="1">
    <source>
        <dbReference type="ARBA" id="ARBA00004241"/>
    </source>
</evidence>
<accession>A0A075K1E6</accession>
<keyword evidence="9" id="KW-0472">Membrane</keyword>
<evidence type="ECO:0000256" key="8">
    <source>
        <dbReference type="ARBA" id="ARBA00022927"/>
    </source>
</evidence>
<dbReference type="Proteomes" id="UP000027987">
    <property type="component" value="Chromosome"/>
</dbReference>
<dbReference type="HOGENOM" id="CLU_046099_0_0_6"/>
<evidence type="ECO:0000256" key="4">
    <source>
        <dbReference type="ARBA" id="ARBA00022448"/>
    </source>
</evidence>
<evidence type="ECO:0000313" key="14">
    <source>
        <dbReference type="EMBL" id="AIF47610.1"/>
    </source>
</evidence>
<dbReference type="EMBL" id="CP008884">
    <property type="protein sequence ID" value="AIF47610.1"/>
    <property type="molecule type" value="Genomic_DNA"/>
</dbReference>
<name>A0A075K1E6_9GAMM</name>
<dbReference type="KEGG" id="dja:HY57_10205"/>
<keyword evidence="8" id="KW-0653">Protein transport</keyword>
<evidence type="ECO:0000256" key="9">
    <source>
        <dbReference type="ARBA" id="ARBA00023136"/>
    </source>
</evidence>
<keyword evidence="6" id="KW-0812">Transmembrane</keyword>
<dbReference type="Pfam" id="PF05662">
    <property type="entry name" value="YadA_stalk"/>
    <property type="match status" value="1"/>
</dbReference>
<feature type="domain" description="Trimeric autotransporter adhesin YadA-like head" evidence="12">
    <location>
        <begin position="21"/>
        <end position="47"/>
    </location>
</feature>
<protein>
    <recommendedName>
        <fullName evidence="16">Adhesin</fullName>
    </recommendedName>
</protein>
<gene>
    <name evidence="14" type="ORF">HY57_10205</name>
</gene>
<dbReference type="CDD" id="cd12820">
    <property type="entry name" value="LbR_YadA-like"/>
    <property type="match status" value="1"/>
</dbReference>
<feature type="domain" description="Trimeric autotransporter adhesin YadA-like head" evidence="12">
    <location>
        <begin position="49"/>
        <end position="75"/>
    </location>
</feature>
<dbReference type="Gene3D" id="3.30.1300.30">
    <property type="entry name" value="GSPII I/J protein-like"/>
    <property type="match status" value="1"/>
</dbReference>
<evidence type="ECO:0000259" key="13">
    <source>
        <dbReference type="Pfam" id="PF05662"/>
    </source>
</evidence>
<evidence type="ECO:0000256" key="10">
    <source>
        <dbReference type="ARBA" id="ARBA00023237"/>
    </source>
</evidence>
<evidence type="ECO:0000256" key="2">
    <source>
        <dbReference type="ARBA" id="ARBA00004442"/>
    </source>
</evidence>
<evidence type="ECO:0000256" key="6">
    <source>
        <dbReference type="ARBA" id="ARBA00022692"/>
    </source>
</evidence>
<evidence type="ECO:0000313" key="15">
    <source>
        <dbReference type="Proteomes" id="UP000027987"/>
    </source>
</evidence>
<comment type="similarity">
    <text evidence="3">Belongs to the autotransporter-2 (AT-2) (TC 1.B.40) family.</text>
</comment>
<dbReference type="InterPro" id="IPR011049">
    <property type="entry name" value="Serralysin-like_metalloprot_C"/>
</dbReference>
<reference evidence="14 15" key="1">
    <citation type="submission" date="2014-07" db="EMBL/GenBank/DDBJ databases">
        <title>Complete Genome Sequence of Dyella japonica Strain A8 Isolated from Malaysian Tropical Soil.</title>
        <authorList>
            <person name="Hui R.K.H."/>
            <person name="Chen J.-W."/>
            <person name="Chan K.-G."/>
            <person name="Leung F.C.C."/>
        </authorList>
    </citation>
    <scope>NUCLEOTIDE SEQUENCE [LARGE SCALE GENOMIC DNA]</scope>
    <source>
        <strain evidence="14 15">A8</strain>
    </source>
</reference>
<evidence type="ECO:0000256" key="7">
    <source>
        <dbReference type="ARBA" id="ARBA00022729"/>
    </source>
</evidence>
<dbReference type="SUPFAM" id="SSF54523">
    <property type="entry name" value="Pili subunits"/>
    <property type="match status" value="1"/>
</dbReference>
<dbReference type="GO" id="GO:0009986">
    <property type="term" value="C:cell surface"/>
    <property type="evidence" value="ECO:0007669"/>
    <property type="project" value="UniProtKB-SubCell"/>
</dbReference>
<keyword evidence="15" id="KW-1185">Reference proteome</keyword>
<evidence type="ECO:0000256" key="3">
    <source>
        <dbReference type="ARBA" id="ARBA00005848"/>
    </source>
</evidence>
<dbReference type="Gene3D" id="2.150.10.10">
    <property type="entry name" value="Serralysin-like metalloprotease, C-terminal"/>
    <property type="match status" value="1"/>
</dbReference>
<dbReference type="STRING" id="1217721.HY57_10205"/>
<dbReference type="SUPFAM" id="SSF101967">
    <property type="entry name" value="Adhesin YadA, collagen-binding domain"/>
    <property type="match status" value="1"/>
</dbReference>
<feature type="domain" description="Trimeric autotransporter adhesin YadA-like C-terminal membrane anchor" evidence="11">
    <location>
        <begin position="144"/>
        <end position="206"/>
    </location>
</feature>
<dbReference type="InterPro" id="IPR045584">
    <property type="entry name" value="Pilin-like"/>
</dbReference>
<evidence type="ECO:0000256" key="5">
    <source>
        <dbReference type="ARBA" id="ARBA00022452"/>
    </source>
</evidence>
<dbReference type="PATRIC" id="fig|1217721.7.peg.2111"/>
<dbReference type="InterPro" id="IPR008640">
    <property type="entry name" value="Adhesin_Head_dom"/>
</dbReference>
<sequence>MGEGAQANGDPTVAIGLHAVANGSNSVALGSNSKAYGVGSVAIGANSQALGVGSMAMGLNSVASGNNSVAIGSGSIANADNTVSMGSEGNERRITNVAPGVNPTDAATVGQVTNQINQLNSQVNNWANNTYSGIAMAGAFAAIPQVEKNDRFNVGAGIGNYVGKTALAVGFGARVNEHTQLRFGLSSATGGGNQHLMLNAGVGFSW</sequence>
<dbReference type="GO" id="GO:0009279">
    <property type="term" value="C:cell outer membrane"/>
    <property type="evidence" value="ECO:0007669"/>
    <property type="project" value="UniProtKB-SubCell"/>
</dbReference>
<dbReference type="Pfam" id="PF05658">
    <property type="entry name" value="YadA_head"/>
    <property type="match status" value="3"/>
</dbReference>